<protein>
    <recommendedName>
        <fullName evidence="1">Lipid/polyisoprenoid-binding YceI-like domain-containing protein</fullName>
    </recommendedName>
</protein>
<dbReference type="PANTHER" id="PTHR34406">
    <property type="entry name" value="PROTEIN YCEI"/>
    <property type="match status" value="1"/>
</dbReference>
<dbReference type="RefSeq" id="WP_088392233.1">
    <property type="nucleotide sequence ID" value="NZ_MTCZ01000048.1"/>
</dbReference>
<name>A0A246GIY2_9FLAO</name>
<dbReference type="Pfam" id="PF04264">
    <property type="entry name" value="YceI"/>
    <property type="match status" value="1"/>
</dbReference>
<dbReference type="InterPro" id="IPR036761">
    <property type="entry name" value="TTHA0802/YceI-like_sf"/>
</dbReference>
<feature type="domain" description="Lipid/polyisoprenoid-binding YceI-like" evidence="1">
    <location>
        <begin position="41"/>
        <end position="218"/>
    </location>
</feature>
<gene>
    <name evidence="2" type="ORF">BWK59_06560</name>
</gene>
<dbReference type="InterPro" id="IPR007372">
    <property type="entry name" value="Lipid/polyisoprenoid-bd_YceI"/>
</dbReference>
<dbReference type="SUPFAM" id="SSF101874">
    <property type="entry name" value="YceI-like"/>
    <property type="match status" value="1"/>
</dbReference>
<dbReference type="Proteomes" id="UP000197768">
    <property type="component" value="Unassembled WGS sequence"/>
</dbReference>
<proteinExistence type="predicted"/>
<evidence type="ECO:0000313" key="3">
    <source>
        <dbReference type="Proteomes" id="UP000197768"/>
    </source>
</evidence>
<dbReference type="AlphaFoldDB" id="A0A246GIY2"/>
<dbReference type="Gene3D" id="2.40.128.110">
    <property type="entry name" value="Lipid/polyisoprenoid-binding, YceI-like"/>
    <property type="match status" value="1"/>
</dbReference>
<organism evidence="2 3">
    <name type="scientific">Flavobacterium davisii</name>
    <dbReference type="NCBI Taxonomy" id="2906077"/>
    <lineage>
        <taxon>Bacteria</taxon>
        <taxon>Pseudomonadati</taxon>
        <taxon>Bacteroidota</taxon>
        <taxon>Flavobacteriia</taxon>
        <taxon>Flavobacteriales</taxon>
        <taxon>Flavobacteriaceae</taxon>
        <taxon>Flavobacterium</taxon>
    </lineage>
</organism>
<comment type="caution">
    <text evidence="2">The sequence shown here is derived from an EMBL/GenBank/DDBJ whole genome shotgun (WGS) entry which is preliminary data.</text>
</comment>
<sequence>MKKLLIFFYLIVIYSLISCKKESTTAHGSYLTHLPEIKGIKYQVDTLRSTIYWTGFKPSEKHTGTLKLKEGLFICNQNTIALGRFYMNMNSITVTDLKDKKDKNKLENHLKGLADKNIKDHFFNVSKYPISDFRITHSELKNNKTIIYGNLTIKGITKSVNFPAKININNDQISLKSDTLQLNRTYWNVNYGSKSIFDDLKDEFISDQIHIQVNLIAKKIKK</sequence>
<dbReference type="PROSITE" id="PS51257">
    <property type="entry name" value="PROKAR_LIPOPROTEIN"/>
    <property type="match status" value="1"/>
</dbReference>
<evidence type="ECO:0000313" key="2">
    <source>
        <dbReference type="EMBL" id="OWP84201.1"/>
    </source>
</evidence>
<dbReference type="PANTHER" id="PTHR34406:SF1">
    <property type="entry name" value="PROTEIN YCEI"/>
    <property type="match status" value="1"/>
</dbReference>
<evidence type="ECO:0000259" key="1">
    <source>
        <dbReference type="SMART" id="SM00867"/>
    </source>
</evidence>
<dbReference type="EMBL" id="MTCZ01000048">
    <property type="protein sequence ID" value="OWP84201.1"/>
    <property type="molecule type" value="Genomic_DNA"/>
</dbReference>
<reference evidence="2 3" key="1">
    <citation type="journal article" date="2017" name="Infect. Genet. Evol.">
        <title>Comparative genome analysis of fish pathogen Flavobacterium columnare reveals extensive sequence diversity within the species.</title>
        <authorList>
            <person name="Kayansamruaj P."/>
            <person name="Dong H.T."/>
            <person name="Hirono I."/>
            <person name="Kondo H."/>
            <person name="Senapin S."/>
            <person name="Rodkhum C."/>
        </authorList>
    </citation>
    <scope>NUCLEOTIDE SEQUENCE [LARGE SCALE GENOMIC DNA]</scope>
    <source>
        <strain evidence="2 3">1215</strain>
    </source>
</reference>
<accession>A0A246GIY2</accession>
<dbReference type="SMART" id="SM00867">
    <property type="entry name" value="YceI"/>
    <property type="match status" value="1"/>
</dbReference>